<dbReference type="PANTHER" id="PTHR32309:SF13">
    <property type="entry name" value="FERRIC ENTEROBACTIN TRANSPORT PROTEIN FEPE"/>
    <property type="match status" value="1"/>
</dbReference>
<organism evidence="3 4">
    <name type="scientific">Sinimarinibacterium flocculans</name>
    <dbReference type="NCBI Taxonomy" id="985250"/>
    <lineage>
        <taxon>Bacteria</taxon>
        <taxon>Pseudomonadati</taxon>
        <taxon>Pseudomonadota</taxon>
        <taxon>Gammaproteobacteria</taxon>
        <taxon>Nevskiales</taxon>
        <taxon>Nevskiaceae</taxon>
        <taxon>Sinimarinibacterium</taxon>
    </lineage>
</organism>
<feature type="coiled-coil region" evidence="1">
    <location>
        <begin position="254"/>
        <end position="281"/>
    </location>
</feature>
<dbReference type="GO" id="GO:0004713">
    <property type="term" value="F:protein tyrosine kinase activity"/>
    <property type="evidence" value="ECO:0007669"/>
    <property type="project" value="TreeGrafter"/>
</dbReference>
<feature type="transmembrane region" description="Helical" evidence="2">
    <location>
        <begin position="21"/>
        <end position="40"/>
    </location>
</feature>
<comment type="caution">
    <text evidence="3">The sequence shown here is derived from an EMBL/GenBank/DDBJ whole genome shotgun (WGS) entry which is preliminary data.</text>
</comment>
<dbReference type="Proteomes" id="UP000248330">
    <property type="component" value="Unassembled WGS sequence"/>
</dbReference>
<proteinExistence type="predicted"/>
<dbReference type="PANTHER" id="PTHR32309">
    <property type="entry name" value="TYROSINE-PROTEIN KINASE"/>
    <property type="match status" value="1"/>
</dbReference>
<gene>
    <name evidence="3" type="ORF">C8D93_103337</name>
</gene>
<feature type="transmembrane region" description="Helical" evidence="2">
    <location>
        <begin position="346"/>
        <end position="371"/>
    </location>
</feature>
<keyword evidence="2" id="KW-0812">Transmembrane</keyword>
<protein>
    <submittedName>
        <fullName evidence="3">Capsular polysaccharide transport system permease protein</fullName>
    </submittedName>
</protein>
<keyword evidence="2" id="KW-1133">Transmembrane helix</keyword>
<evidence type="ECO:0000313" key="3">
    <source>
        <dbReference type="EMBL" id="PXV69761.1"/>
    </source>
</evidence>
<reference evidence="3 4" key="1">
    <citation type="submission" date="2018-04" db="EMBL/GenBank/DDBJ databases">
        <title>Genomic Encyclopedia of Type Strains, Phase IV (KMG-IV): sequencing the most valuable type-strain genomes for metagenomic binning, comparative biology and taxonomic classification.</title>
        <authorList>
            <person name="Goeker M."/>
        </authorList>
    </citation>
    <scope>NUCLEOTIDE SEQUENCE [LARGE SCALE GENOMIC DNA]</scope>
    <source>
        <strain evidence="3 4">DSM 104150</strain>
    </source>
</reference>
<sequence>MNIEGVKQRLREVGSSRQQRYVVVVLLPTLLVFAYLGLVATDGYISRAQVMVERESSTAMAAAELTLGALSLGGQSSKTDALVVETFMRSRAMLEYLDAEFDLRGHYSSGAIDIFSRLDPDAPNEDFLDYFRDRIKTYVDDQTYIVELEVTAHDPAYAQRVAQGMVRRAEHFVNEISRELAREQLAFVEDEVEKANERFKAASSGMITLQRRYDVFSPEKEAEVAGSILSGLEQELSRQRTEYRALSAYLTPQAAELAAAKARIEALREQIEQERERLVGSNGGNGINDTLLAYQDAQMDLTLASEIYKTALGTLEATRLDAARKVKYLVALSSPSLPDAVEHPRVGYWTVTVFVALNLLYFVLGLVVATIEDHKE</sequence>
<dbReference type="RefSeq" id="WP_110264674.1">
    <property type="nucleotide sequence ID" value="NZ_CAWNXA010000003.1"/>
</dbReference>
<dbReference type="AlphaFoldDB" id="A0A318EB96"/>
<evidence type="ECO:0000313" key="4">
    <source>
        <dbReference type="Proteomes" id="UP000248330"/>
    </source>
</evidence>
<evidence type="ECO:0000256" key="1">
    <source>
        <dbReference type="SAM" id="Coils"/>
    </source>
</evidence>
<dbReference type="EMBL" id="QICN01000003">
    <property type="protein sequence ID" value="PXV69761.1"/>
    <property type="molecule type" value="Genomic_DNA"/>
</dbReference>
<accession>A0A318EB96</accession>
<keyword evidence="1" id="KW-0175">Coiled coil</keyword>
<keyword evidence="4" id="KW-1185">Reference proteome</keyword>
<evidence type="ECO:0000256" key="2">
    <source>
        <dbReference type="SAM" id="Phobius"/>
    </source>
</evidence>
<dbReference type="GO" id="GO:0005886">
    <property type="term" value="C:plasma membrane"/>
    <property type="evidence" value="ECO:0007669"/>
    <property type="project" value="TreeGrafter"/>
</dbReference>
<keyword evidence="2" id="KW-0472">Membrane</keyword>
<dbReference type="OrthoDB" id="5497849at2"/>
<name>A0A318EB96_9GAMM</name>
<dbReference type="InterPro" id="IPR050445">
    <property type="entry name" value="Bact_polysacc_biosynth/exp"/>
</dbReference>